<dbReference type="Gene3D" id="1.10.10.1100">
    <property type="entry name" value="BFD-like [2Fe-2S]-binding domain"/>
    <property type="match status" value="1"/>
</dbReference>
<sequence>MNPTELQSKPEVICRCSGTTTAQIQRQIDRGVTDLDAISQATGVCSGCGGCEAEVLEFLAGCVSGAG</sequence>
<dbReference type="AlphaFoldDB" id="A0A1Y6CWV3"/>
<protein>
    <submittedName>
        <fullName evidence="2">BFD-like [2Fe-2S] binding domain-containing protein</fullName>
    </submittedName>
</protein>
<dbReference type="OrthoDB" id="8537435at2"/>
<dbReference type="EMBL" id="FXAM01000001">
    <property type="protein sequence ID" value="SMF95149.1"/>
    <property type="molecule type" value="Genomic_DNA"/>
</dbReference>
<dbReference type="InterPro" id="IPR007419">
    <property type="entry name" value="BFD-like_2Fe2S-bd_dom"/>
</dbReference>
<organism evidence="2 3">
    <name type="scientific">Methylomagnum ishizawai</name>
    <dbReference type="NCBI Taxonomy" id="1760988"/>
    <lineage>
        <taxon>Bacteria</taxon>
        <taxon>Pseudomonadati</taxon>
        <taxon>Pseudomonadota</taxon>
        <taxon>Gammaproteobacteria</taxon>
        <taxon>Methylococcales</taxon>
        <taxon>Methylococcaceae</taxon>
        <taxon>Methylomagnum</taxon>
    </lineage>
</organism>
<dbReference type="STRING" id="1760988.SAMN02949497_2495"/>
<reference evidence="2 3" key="1">
    <citation type="submission" date="2016-12" db="EMBL/GenBank/DDBJ databases">
        <authorList>
            <person name="Song W.-J."/>
            <person name="Kurnit D.M."/>
        </authorList>
    </citation>
    <scope>NUCLEOTIDE SEQUENCE [LARGE SCALE GENOMIC DNA]</scope>
    <source>
        <strain evidence="2 3">175</strain>
    </source>
</reference>
<keyword evidence="3" id="KW-1185">Reference proteome</keyword>
<gene>
    <name evidence="2" type="ORF">SAMN02949497_2495</name>
</gene>
<evidence type="ECO:0000259" key="1">
    <source>
        <dbReference type="Pfam" id="PF04324"/>
    </source>
</evidence>
<name>A0A1Y6CWV3_9GAMM</name>
<evidence type="ECO:0000313" key="3">
    <source>
        <dbReference type="Proteomes" id="UP000192923"/>
    </source>
</evidence>
<dbReference type="Pfam" id="PF04324">
    <property type="entry name" value="Fer2_BFD"/>
    <property type="match status" value="1"/>
</dbReference>
<accession>A0A1Y6CWV3</accession>
<proteinExistence type="predicted"/>
<dbReference type="InterPro" id="IPR041854">
    <property type="entry name" value="BFD-like_2Fe2S-bd_dom_sf"/>
</dbReference>
<dbReference type="Proteomes" id="UP000192923">
    <property type="component" value="Unassembled WGS sequence"/>
</dbReference>
<feature type="domain" description="BFD-like [2Fe-2S]-binding" evidence="1">
    <location>
        <begin position="12"/>
        <end position="60"/>
    </location>
</feature>
<dbReference type="RefSeq" id="WP_085213128.1">
    <property type="nucleotide sequence ID" value="NZ_FXAM01000001.1"/>
</dbReference>
<evidence type="ECO:0000313" key="2">
    <source>
        <dbReference type="EMBL" id="SMF95149.1"/>
    </source>
</evidence>